<organism evidence="2 3">
    <name type="scientific">Takifugu flavidus</name>
    <name type="common">sansaifugu</name>
    <dbReference type="NCBI Taxonomy" id="433684"/>
    <lineage>
        <taxon>Eukaryota</taxon>
        <taxon>Metazoa</taxon>
        <taxon>Chordata</taxon>
        <taxon>Craniata</taxon>
        <taxon>Vertebrata</taxon>
        <taxon>Euteleostomi</taxon>
        <taxon>Actinopterygii</taxon>
        <taxon>Neopterygii</taxon>
        <taxon>Teleostei</taxon>
        <taxon>Neoteleostei</taxon>
        <taxon>Acanthomorphata</taxon>
        <taxon>Eupercaria</taxon>
        <taxon>Tetraodontiformes</taxon>
        <taxon>Tetradontoidea</taxon>
        <taxon>Tetraodontidae</taxon>
        <taxon>Takifugu</taxon>
    </lineage>
</organism>
<dbReference type="EMBL" id="RHFK02000016">
    <property type="protein sequence ID" value="TWW63044.1"/>
    <property type="molecule type" value="Genomic_DNA"/>
</dbReference>
<evidence type="ECO:0000313" key="2">
    <source>
        <dbReference type="EMBL" id="TWW63044.1"/>
    </source>
</evidence>
<evidence type="ECO:0000313" key="3">
    <source>
        <dbReference type="Proteomes" id="UP000324091"/>
    </source>
</evidence>
<gene>
    <name evidence="2" type="ORF">D4764_03G0000520</name>
</gene>
<sequence length="106" mass="11395">MRGALERGEDGVNLTRCNREGTLATAGTDEEAGVEMEKVVMGVASPLRYCQPQQEEMERGRKRGSCGGVEGERQEWVEALQTATQAPVCGSRKPSDSLPSANKLGL</sequence>
<dbReference type="Proteomes" id="UP000324091">
    <property type="component" value="Chromosome 3"/>
</dbReference>
<protein>
    <submittedName>
        <fullName evidence="2">Uncharacterized protein</fullName>
    </submittedName>
</protein>
<reference evidence="2 3" key="1">
    <citation type="submission" date="2019-04" db="EMBL/GenBank/DDBJ databases">
        <title>Chromosome genome assembly for Takifugu flavidus.</title>
        <authorList>
            <person name="Xiao S."/>
        </authorList>
    </citation>
    <scope>NUCLEOTIDE SEQUENCE [LARGE SCALE GENOMIC DNA]</scope>
    <source>
        <strain evidence="2">HTHZ2018</strain>
        <tissue evidence="2">Muscle</tissue>
    </source>
</reference>
<accession>A0A5C6N6C5</accession>
<comment type="caution">
    <text evidence="2">The sequence shown here is derived from an EMBL/GenBank/DDBJ whole genome shotgun (WGS) entry which is preliminary data.</text>
</comment>
<keyword evidence="3" id="KW-1185">Reference proteome</keyword>
<name>A0A5C6N6C5_9TELE</name>
<proteinExistence type="predicted"/>
<feature type="region of interest" description="Disordered" evidence="1">
    <location>
        <begin position="83"/>
        <end position="106"/>
    </location>
</feature>
<evidence type="ECO:0000256" key="1">
    <source>
        <dbReference type="SAM" id="MobiDB-lite"/>
    </source>
</evidence>
<dbReference type="AlphaFoldDB" id="A0A5C6N6C5"/>